<evidence type="ECO:0000256" key="2">
    <source>
        <dbReference type="ARBA" id="ARBA00022670"/>
    </source>
</evidence>
<dbReference type="InterPro" id="IPR051708">
    <property type="entry name" value="Plant_Aspart_Prot_A1"/>
</dbReference>
<evidence type="ECO:0000256" key="3">
    <source>
        <dbReference type="ARBA" id="ARBA00022750"/>
    </source>
</evidence>
<gene>
    <name evidence="8" type="ORF">TorRG33x02_259220</name>
</gene>
<dbReference type="OrthoDB" id="1072226at2759"/>
<dbReference type="PANTHER" id="PTHR47967:SF136">
    <property type="match status" value="1"/>
</dbReference>
<proteinExistence type="inferred from homology"/>
<keyword evidence="9" id="KW-1185">Reference proteome</keyword>
<keyword evidence="4" id="KW-0378">Hydrolase</keyword>
<dbReference type="STRING" id="63057.A0A2P5D8B7"/>
<comment type="caution">
    <text evidence="8">The sequence shown here is derived from an EMBL/GenBank/DDBJ whole genome shotgun (WGS) entry which is preliminary data.</text>
</comment>
<keyword evidence="2" id="KW-0645">Protease</keyword>
<dbReference type="InterPro" id="IPR021109">
    <property type="entry name" value="Peptidase_aspartic_dom_sf"/>
</dbReference>
<dbReference type="InterPro" id="IPR034161">
    <property type="entry name" value="Pepsin-like_plant"/>
</dbReference>
<evidence type="ECO:0000259" key="7">
    <source>
        <dbReference type="PROSITE" id="PS51767"/>
    </source>
</evidence>
<dbReference type="InParanoid" id="A0A2P5D8B7"/>
<dbReference type="Pfam" id="PF14543">
    <property type="entry name" value="TAXi_N"/>
    <property type="match status" value="1"/>
</dbReference>
<comment type="similarity">
    <text evidence="1">Belongs to the peptidase A1 family.</text>
</comment>
<evidence type="ECO:0000313" key="8">
    <source>
        <dbReference type="EMBL" id="PON69496.1"/>
    </source>
</evidence>
<organism evidence="8 9">
    <name type="scientific">Trema orientale</name>
    <name type="common">Charcoal tree</name>
    <name type="synonym">Celtis orientalis</name>
    <dbReference type="NCBI Taxonomy" id="63057"/>
    <lineage>
        <taxon>Eukaryota</taxon>
        <taxon>Viridiplantae</taxon>
        <taxon>Streptophyta</taxon>
        <taxon>Embryophyta</taxon>
        <taxon>Tracheophyta</taxon>
        <taxon>Spermatophyta</taxon>
        <taxon>Magnoliopsida</taxon>
        <taxon>eudicotyledons</taxon>
        <taxon>Gunneridae</taxon>
        <taxon>Pentapetalae</taxon>
        <taxon>rosids</taxon>
        <taxon>fabids</taxon>
        <taxon>Rosales</taxon>
        <taxon>Cannabaceae</taxon>
        <taxon>Trema</taxon>
    </lineage>
</organism>
<keyword evidence="3" id="KW-0064">Aspartyl protease</keyword>
<dbReference type="EMBL" id="JXTC01000288">
    <property type="protein sequence ID" value="PON69496.1"/>
    <property type="molecule type" value="Genomic_DNA"/>
</dbReference>
<dbReference type="Proteomes" id="UP000237000">
    <property type="component" value="Unassembled WGS sequence"/>
</dbReference>
<keyword evidence="6" id="KW-1133">Transmembrane helix</keyword>
<name>A0A2P5D8B7_TREOI</name>
<evidence type="ECO:0000313" key="9">
    <source>
        <dbReference type="Proteomes" id="UP000237000"/>
    </source>
</evidence>
<keyword evidence="6" id="KW-0472">Membrane</keyword>
<feature type="transmembrane region" description="Helical" evidence="6">
    <location>
        <begin position="6"/>
        <end position="28"/>
    </location>
</feature>
<evidence type="ECO:0000256" key="6">
    <source>
        <dbReference type="SAM" id="Phobius"/>
    </source>
</evidence>
<accession>A0A2P5D8B7</accession>
<dbReference type="Pfam" id="PF14541">
    <property type="entry name" value="TAXi_C"/>
    <property type="match status" value="1"/>
</dbReference>
<dbReference type="Gene3D" id="2.40.70.10">
    <property type="entry name" value="Acid Proteases"/>
    <property type="match status" value="2"/>
</dbReference>
<dbReference type="PANTHER" id="PTHR47967">
    <property type="entry name" value="OS07G0603500 PROTEIN-RELATED"/>
    <property type="match status" value="1"/>
</dbReference>
<protein>
    <submittedName>
        <fullName evidence="8">Aspartic peptidase</fullName>
    </submittedName>
</protein>
<keyword evidence="5" id="KW-0325">Glycoprotein</keyword>
<sequence length="467" mass="52341">MASTASGIALAQLITIFMLALITVMPNIEIHGLSFKLIPITSLFPKNLTLEEKHYKLVKISTTRADFHVQPKQHDYSALITSTNSTMIKSTNTITPSLSIRRRVPSGFYLTQVSIGSKPFSPYLVMDPGTDLTWVQCQGCTNCFPVRGTGNFKFQESQSYRKLPCNHPLCVPKICTADRLYCRYSNRYLTSSGNGFLSTETFTFPYSTTNQTTKYSSLVFGCGIDNRNAPFNAPDNVIAGVFGLGLTQHSILHQLQNQTKRRFSYCLTTSDWPTLLHFGDNASMKPRQSGIQTTPLVSNSPTLRYYVSMLGISIDNKRLVIDPNVFKLKPMYKGGFVVDSGSPYSFLVEGAYNILREEMIQYIAAHYTGLRPVRRGLGKFDLCYNLTTTRPGGYSFPSLTYHLNRANYFMKPDVVFQDFGTVRCLAMMVNKDDGPTILGAFQQTNYRFLFDASESTMSLSFAPEICV</sequence>
<reference evidence="9" key="1">
    <citation type="submission" date="2016-06" db="EMBL/GenBank/DDBJ databases">
        <title>Parallel loss of symbiosis genes in relatives of nitrogen-fixing non-legume Parasponia.</title>
        <authorList>
            <person name="Van Velzen R."/>
            <person name="Holmer R."/>
            <person name="Bu F."/>
            <person name="Rutten L."/>
            <person name="Van Zeijl A."/>
            <person name="Liu W."/>
            <person name="Santuari L."/>
            <person name="Cao Q."/>
            <person name="Sharma T."/>
            <person name="Shen D."/>
            <person name="Roswanjaya Y."/>
            <person name="Wardhani T."/>
            <person name="Kalhor M.S."/>
            <person name="Jansen J."/>
            <person name="Van den Hoogen J."/>
            <person name="Gungor B."/>
            <person name="Hartog M."/>
            <person name="Hontelez J."/>
            <person name="Verver J."/>
            <person name="Yang W.-C."/>
            <person name="Schijlen E."/>
            <person name="Repin R."/>
            <person name="Schilthuizen M."/>
            <person name="Schranz E."/>
            <person name="Heidstra R."/>
            <person name="Miyata K."/>
            <person name="Fedorova E."/>
            <person name="Kohlen W."/>
            <person name="Bisseling T."/>
            <person name="Smit S."/>
            <person name="Geurts R."/>
        </authorList>
    </citation>
    <scope>NUCLEOTIDE SEQUENCE [LARGE SCALE GENOMIC DNA]</scope>
    <source>
        <strain evidence="9">cv. RG33-2</strain>
    </source>
</reference>
<dbReference type="InterPro" id="IPR032861">
    <property type="entry name" value="TAXi_N"/>
</dbReference>
<dbReference type="InterPro" id="IPR032799">
    <property type="entry name" value="TAXi_C"/>
</dbReference>
<dbReference type="GO" id="GO:0004190">
    <property type="term" value="F:aspartic-type endopeptidase activity"/>
    <property type="evidence" value="ECO:0007669"/>
    <property type="project" value="UniProtKB-KW"/>
</dbReference>
<evidence type="ECO:0000256" key="1">
    <source>
        <dbReference type="ARBA" id="ARBA00007447"/>
    </source>
</evidence>
<dbReference type="GO" id="GO:0006508">
    <property type="term" value="P:proteolysis"/>
    <property type="evidence" value="ECO:0007669"/>
    <property type="project" value="UniProtKB-KW"/>
</dbReference>
<evidence type="ECO:0000256" key="4">
    <source>
        <dbReference type="ARBA" id="ARBA00022801"/>
    </source>
</evidence>
<dbReference type="CDD" id="cd05476">
    <property type="entry name" value="pepsin_A_like_plant"/>
    <property type="match status" value="1"/>
</dbReference>
<keyword evidence="6" id="KW-0812">Transmembrane</keyword>
<dbReference type="SUPFAM" id="SSF50630">
    <property type="entry name" value="Acid proteases"/>
    <property type="match status" value="1"/>
</dbReference>
<evidence type="ECO:0000256" key="5">
    <source>
        <dbReference type="ARBA" id="ARBA00023180"/>
    </source>
</evidence>
<dbReference type="InterPro" id="IPR033121">
    <property type="entry name" value="PEPTIDASE_A1"/>
</dbReference>
<feature type="domain" description="Peptidase A1" evidence="7">
    <location>
        <begin position="109"/>
        <end position="460"/>
    </location>
</feature>
<dbReference type="PROSITE" id="PS51767">
    <property type="entry name" value="PEPTIDASE_A1"/>
    <property type="match status" value="1"/>
</dbReference>
<dbReference type="AlphaFoldDB" id="A0A2P5D8B7"/>